<organism evidence="2">
    <name type="scientific">bioreactor metagenome</name>
    <dbReference type="NCBI Taxonomy" id="1076179"/>
    <lineage>
        <taxon>unclassified sequences</taxon>
        <taxon>metagenomes</taxon>
        <taxon>ecological metagenomes</taxon>
    </lineage>
</organism>
<protein>
    <submittedName>
        <fullName evidence="2">Uncharacterized protein</fullName>
    </submittedName>
</protein>
<dbReference type="EMBL" id="VSSQ01073138">
    <property type="protein sequence ID" value="MPN24318.1"/>
    <property type="molecule type" value="Genomic_DNA"/>
</dbReference>
<keyword evidence="1" id="KW-1133">Transmembrane helix</keyword>
<dbReference type="InterPro" id="IPR008523">
    <property type="entry name" value="DUF805"/>
</dbReference>
<evidence type="ECO:0000256" key="1">
    <source>
        <dbReference type="SAM" id="Phobius"/>
    </source>
</evidence>
<dbReference type="Pfam" id="PF05656">
    <property type="entry name" value="DUF805"/>
    <property type="match status" value="1"/>
</dbReference>
<dbReference type="AlphaFoldDB" id="A0A645GBM0"/>
<dbReference type="GO" id="GO:0016020">
    <property type="term" value="C:membrane"/>
    <property type="evidence" value="ECO:0007669"/>
    <property type="project" value="InterPro"/>
</dbReference>
<feature type="transmembrane region" description="Helical" evidence="1">
    <location>
        <begin position="6"/>
        <end position="28"/>
    </location>
</feature>
<feature type="transmembrane region" description="Helical" evidence="1">
    <location>
        <begin position="69"/>
        <end position="95"/>
    </location>
</feature>
<sequence>MSRKKYGIYITALILGFIIMNLFFDLIINLTATFNNDTLGILLFAGKFTLKVLLNILIILSSYKRVQDISISGILAIVCGIPYIQIPAILTLLLIKGTEGDNKYGTVPLKIKNKNRSEVAIDVFEK</sequence>
<feature type="transmembrane region" description="Helical" evidence="1">
    <location>
        <begin position="40"/>
        <end position="63"/>
    </location>
</feature>
<keyword evidence="1" id="KW-0812">Transmembrane</keyword>
<gene>
    <name evidence="2" type="ORF">SDC9_171715</name>
</gene>
<proteinExistence type="predicted"/>
<comment type="caution">
    <text evidence="2">The sequence shown here is derived from an EMBL/GenBank/DDBJ whole genome shotgun (WGS) entry which is preliminary data.</text>
</comment>
<keyword evidence="1" id="KW-0472">Membrane</keyword>
<reference evidence="2" key="1">
    <citation type="submission" date="2019-08" db="EMBL/GenBank/DDBJ databases">
        <authorList>
            <person name="Kucharzyk K."/>
            <person name="Murdoch R.W."/>
            <person name="Higgins S."/>
            <person name="Loffler F."/>
        </authorList>
    </citation>
    <scope>NUCLEOTIDE SEQUENCE</scope>
</reference>
<accession>A0A645GBM0</accession>
<evidence type="ECO:0000313" key="2">
    <source>
        <dbReference type="EMBL" id="MPN24318.1"/>
    </source>
</evidence>
<name>A0A645GBM0_9ZZZZ</name>